<feature type="compositionally biased region" description="Low complexity" evidence="9">
    <location>
        <begin position="650"/>
        <end position="701"/>
    </location>
</feature>
<evidence type="ECO:0000256" key="7">
    <source>
        <dbReference type="ARBA" id="ARBA00023212"/>
    </source>
</evidence>
<dbReference type="OrthoDB" id="259598at2759"/>
<feature type="compositionally biased region" description="Basic and acidic residues" evidence="9">
    <location>
        <begin position="320"/>
        <end position="337"/>
    </location>
</feature>
<gene>
    <name evidence="11" type="ORF">OSTQU699_LOCUS2767</name>
</gene>
<evidence type="ECO:0000313" key="12">
    <source>
        <dbReference type="Proteomes" id="UP000708148"/>
    </source>
</evidence>
<keyword evidence="6" id="KW-0175">Coiled coil</keyword>
<dbReference type="Proteomes" id="UP000708148">
    <property type="component" value="Unassembled WGS sequence"/>
</dbReference>
<dbReference type="InterPro" id="IPR029157">
    <property type="entry name" value="CEP44_CC"/>
</dbReference>
<feature type="region of interest" description="Disordered" evidence="9">
    <location>
        <begin position="128"/>
        <end position="160"/>
    </location>
</feature>
<evidence type="ECO:0000259" key="10">
    <source>
        <dbReference type="Pfam" id="PF15007"/>
    </source>
</evidence>
<reference evidence="11" key="1">
    <citation type="submission" date="2020-12" db="EMBL/GenBank/DDBJ databases">
        <authorList>
            <person name="Iha C."/>
        </authorList>
    </citation>
    <scope>NUCLEOTIDE SEQUENCE</scope>
</reference>
<keyword evidence="5" id="KW-0963">Cytoplasm</keyword>
<keyword evidence="12" id="KW-1185">Reference proteome</keyword>
<feature type="region of interest" description="Disordered" evidence="9">
    <location>
        <begin position="286"/>
        <end position="383"/>
    </location>
</feature>
<comment type="subcellular location">
    <subcellularLocation>
        <location evidence="1">Cytoplasm</location>
        <location evidence="1">Cytoskeleton</location>
        <location evidence="1">Microtubule organizing center</location>
        <location evidence="1">Centrosome</location>
        <location evidence="1">Centriole</location>
    </subcellularLocation>
    <subcellularLocation>
        <location evidence="3">Cytoplasm</location>
        <location evidence="3">Cytoskeleton</location>
        <location evidence="3">Spindle pole</location>
    </subcellularLocation>
    <subcellularLocation>
        <location evidence="2">Midbody</location>
    </subcellularLocation>
</comment>
<evidence type="ECO:0000256" key="2">
    <source>
        <dbReference type="ARBA" id="ARBA00004214"/>
    </source>
</evidence>
<evidence type="ECO:0000256" key="8">
    <source>
        <dbReference type="ARBA" id="ARBA00046235"/>
    </source>
</evidence>
<accession>A0A8S1IUA3</accession>
<evidence type="ECO:0000256" key="5">
    <source>
        <dbReference type="ARBA" id="ARBA00022490"/>
    </source>
</evidence>
<dbReference type="Pfam" id="PF15007">
    <property type="entry name" value="CEP44"/>
    <property type="match status" value="1"/>
</dbReference>
<dbReference type="GO" id="GO:0005814">
    <property type="term" value="C:centriole"/>
    <property type="evidence" value="ECO:0007669"/>
    <property type="project" value="UniProtKB-SubCell"/>
</dbReference>
<keyword evidence="7" id="KW-0206">Cytoskeleton</keyword>
<comment type="function">
    <text evidence="8">Centriole-enriched microtubule-binding protein involved in centriole biogenesis. In collaboration with CEP295 and POC1B, is required for the centriole-to-centrosome conversion by ensuring the formation of bona fide centriole wall. Functions as a linker component that maintains centrosome cohesion. Associates with CROCC and regulates its stability and localization to the centrosome.</text>
</comment>
<feature type="compositionally biased region" description="Basic and acidic residues" evidence="9">
    <location>
        <begin position="510"/>
        <end position="525"/>
    </location>
</feature>
<dbReference type="GO" id="GO:0030496">
    <property type="term" value="C:midbody"/>
    <property type="evidence" value="ECO:0007669"/>
    <property type="project" value="UniProtKB-SubCell"/>
</dbReference>
<feature type="domain" description="Centrosomal CEP44" evidence="10">
    <location>
        <begin position="5"/>
        <end position="128"/>
    </location>
</feature>
<comment type="caution">
    <text evidence="11">The sequence shown here is derived from an EMBL/GenBank/DDBJ whole genome shotgun (WGS) entry which is preliminary data.</text>
</comment>
<dbReference type="PANTHER" id="PTHR31477:SF1">
    <property type="entry name" value="CENTROSOMAL PROTEIN OF 44 KDA"/>
    <property type="match status" value="1"/>
</dbReference>
<dbReference type="EMBL" id="CAJHUC010000652">
    <property type="protein sequence ID" value="CAD7697406.1"/>
    <property type="molecule type" value="Genomic_DNA"/>
</dbReference>
<protein>
    <recommendedName>
        <fullName evidence="4">Centrosomal protein of 44 kDa</fullName>
    </recommendedName>
</protein>
<sequence length="810" mass="87232">MATGDICGNVQRLQRELRQIKFDADVDEVGLRIGDPVAFLPVLHHVLLKFSRALARDVSEHGYEIQGKTDQRFVECAFKVMRDIFGMRLVLTPGQFLEQGYAERKVLLLIELLQVCKRRHNDLVRKQRLTATGRRNRKGASKTTNHAGKKKQKTKFSVDIQPKQHNPETAVLQGAKNAMLEKAFADLLSTSCQTDETVEQQEAVAGMDARLPFSVTHPTSSGISTGSPSKWQDLHSMDVGTSNESTMPLSDPVWNRNAEARPTGAGWPNPHLPTFLAPKATVGHNGAALHADPRSPHPQRLDQVPQLHPQRPDQPPQFHPHPDPHHRAFEWLPRAHGEPALPGPSPAQPPAGSTAQPEASSMDQPNFGGMGQPHSGRLGPVWQWGQETPQEPVWPQWPGQQAPAPLPNQPWLNPGGPAVDRPPGMHEATGEWWGPPQAPPLGTVFPSGDRLGPAWDPFTPRAGMPAPPNPSDVFRQSRRPEAAPPDRGAGPVGAPHSDHAPPVWVGMSHGARDQELGSGDRRPDGNGEGFEGLGSAACGAEASQGAESPWERQGEQREDERREAAGVGGRGGDVEGRLDEMRRQLRAQASELEGVRGELTEARASLASCRMELSTTQAALEEARAQTSKDQEDLRASLTLMDTRVKLLESAASKPQQQAPPQAHSGAPAASLASQPAQGPLRAIQTPPATASPSQQTQPQPREAHSKGNSSSSPHRAAPHNLARSWSGQPGKQRVASGGAAGADKLGGSFARMTLGPGHGDVSSRLFGGLGEGPEEGLPVIGVRNTSELISRLSTRNQEAQQYLRKSRAL</sequence>
<evidence type="ECO:0000256" key="3">
    <source>
        <dbReference type="ARBA" id="ARBA00004647"/>
    </source>
</evidence>
<name>A0A8S1IUA3_9CHLO</name>
<organism evidence="11 12">
    <name type="scientific">Ostreobium quekettii</name>
    <dbReference type="NCBI Taxonomy" id="121088"/>
    <lineage>
        <taxon>Eukaryota</taxon>
        <taxon>Viridiplantae</taxon>
        <taxon>Chlorophyta</taxon>
        <taxon>core chlorophytes</taxon>
        <taxon>Ulvophyceae</taxon>
        <taxon>TCBD clade</taxon>
        <taxon>Bryopsidales</taxon>
        <taxon>Ostreobineae</taxon>
        <taxon>Ostreobiaceae</taxon>
        <taxon>Ostreobium</taxon>
    </lineage>
</organism>
<evidence type="ECO:0000256" key="9">
    <source>
        <dbReference type="SAM" id="MobiDB-lite"/>
    </source>
</evidence>
<dbReference type="GO" id="GO:0000922">
    <property type="term" value="C:spindle pole"/>
    <property type="evidence" value="ECO:0007669"/>
    <property type="project" value="UniProtKB-SubCell"/>
</dbReference>
<feature type="region of interest" description="Disordered" evidence="9">
    <location>
        <begin position="396"/>
        <end position="582"/>
    </location>
</feature>
<evidence type="ECO:0000256" key="4">
    <source>
        <dbReference type="ARBA" id="ARBA00014053"/>
    </source>
</evidence>
<dbReference type="AlphaFoldDB" id="A0A8S1IUA3"/>
<dbReference type="PANTHER" id="PTHR31477">
    <property type="entry name" value="CENTROSOMAL PROTEIN OF 44 KDA"/>
    <property type="match status" value="1"/>
</dbReference>
<evidence type="ECO:0000256" key="6">
    <source>
        <dbReference type="ARBA" id="ARBA00023054"/>
    </source>
</evidence>
<feature type="compositionally biased region" description="Basic and acidic residues" evidence="9">
    <location>
        <begin position="549"/>
        <end position="564"/>
    </location>
</feature>
<evidence type="ECO:0000313" key="11">
    <source>
        <dbReference type="EMBL" id="CAD7697406.1"/>
    </source>
</evidence>
<feature type="region of interest" description="Disordered" evidence="9">
    <location>
        <begin position="647"/>
        <end position="760"/>
    </location>
</feature>
<evidence type="ECO:0000256" key="1">
    <source>
        <dbReference type="ARBA" id="ARBA00004114"/>
    </source>
</evidence>
<feature type="compositionally biased region" description="Basic and acidic residues" evidence="9">
    <location>
        <begin position="572"/>
        <end position="582"/>
    </location>
</feature>
<proteinExistence type="predicted"/>
<dbReference type="InterPro" id="IPR033603">
    <property type="entry name" value="CEP44"/>
</dbReference>